<dbReference type="SMART" id="SM00507">
    <property type="entry name" value="HNHc"/>
    <property type="match status" value="1"/>
</dbReference>
<gene>
    <name evidence="3" type="ORF">GS429_08315</name>
</gene>
<protein>
    <submittedName>
        <fullName evidence="3">HNH endonuclease</fullName>
    </submittedName>
</protein>
<evidence type="ECO:0000313" key="4">
    <source>
        <dbReference type="Proteomes" id="UP000434101"/>
    </source>
</evidence>
<keyword evidence="3" id="KW-0255">Endonuclease</keyword>
<feature type="compositionally biased region" description="Basic and acidic residues" evidence="1">
    <location>
        <begin position="1"/>
        <end position="19"/>
    </location>
</feature>
<dbReference type="GO" id="GO:0003676">
    <property type="term" value="F:nucleic acid binding"/>
    <property type="evidence" value="ECO:0007669"/>
    <property type="project" value="InterPro"/>
</dbReference>
<keyword evidence="3" id="KW-0378">Hydrolase</keyword>
<organism evidence="3 4">
    <name type="scientific">Natronorubrum halalkaliphilum</name>
    <dbReference type="NCBI Taxonomy" id="2691917"/>
    <lineage>
        <taxon>Archaea</taxon>
        <taxon>Methanobacteriati</taxon>
        <taxon>Methanobacteriota</taxon>
        <taxon>Stenosarchaea group</taxon>
        <taxon>Halobacteria</taxon>
        <taxon>Halobacteriales</taxon>
        <taxon>Natrialbaceae</taxon>
        <taxon>Natronorubrum</taxon>
    </lineage>
</organism>
<evidence type="ECO:0000259" key="2">
    <source>
        <dbReference type="SMART" id="SM00507"/>
    </source>
</evidence>
<evidence type="ECO:0000313" key="3">
    <source>
        <dbReference type="EMBL" id="MXV62063.1"/>
    </source>
</evidence>
<dbReference type="AlphaFoldDB" id="A0A6B0VLI7"/>
<name>A0A6B0VLI7_9EURY</name>
<dbReference type="CDD" id="cd00085">
    <property type="entry name" value="HNHc"/>
    <property type="match status" value="1"/>
</dbReference>
<feature type="region of interest" description="Disordered" evidence="1">
    <location>
        <begin position="1"/>
        <end position="29"/>
    </location>
</feature>
<feature type="domain" description="HNH nuclease" evidence="2">
    <location>
        <begin position="7"/>
        <end position="62"/>
    </location>
</feature>
<comment type="caution">
    <text evidence="3">The sequence shown here is derived from an EMBL/GenBank/DDBJ whole genome shotgun (WGS) entry which is preliminary data.</text>
</comment>
<dbReference type="InterPro" id="IPR002711">
    <property type="entry name" value="HNH"/>
</dbReference>
<keyword evidence="3" id="KW-0540">Nuclease</keyword>
<sequence length="94" mass="10624">MMDERQPGRDLYWRDRDGSSYRCPGCGRPRDAVDGIELHHQDRRRNNNDPDNLIGLCRDCHQDGEHGNRRLPSHLEAPAPRDVDAPKPATGGPS</sequence>
<dbReference type="EMBL" id="WUYX01000027">
    <property type="protein sequence ID" value="MXV62063.1"/>
    <property type="molecule type" value="Genomic_DNA"/>
</dbReference>
<dbReference type="InterPro" id="IPR003615">
    <property type="entry name" value="HNH_nuc"/>
</dbReference>
<proteinExistence type="predicted"/>
<evidence type="ECO:0000256" key="1">
    <source>
        <dbReference type="SAM" id="MobiDB-lite"/>
    </source>
</evidence>
<dbReference type="GO" id="GO:0008270">
    <property type="term" value="F:zinc ion binding"/>
    <property type="evidence" value="ECO:0007669"/>
    <property type="project" value="InterPro"/>
</dbReference>
<dbReference type="Gene3D" id="1.10.30.50">
    <property type="match status" value="1"/>
</dbReference>
<dbReference type="GO" id="GO:0004519">
    <property type="term" value="F:endonuclease activity"/>
    <property type="evidence" value="ECO:0007669"/>
    <property type="project" value="UniProtKB-KW"/>
</dbReference>
<keyword evidence="4" id="KW-1185">Reference proteome</keyword>
<accession>A0A6B0VLI7</accession>
<dbReference type="Pfam" id="PF01844">
    <property type="entry name" value="HNH"/>
    <property type="match status" value="1"/>
</dbReference>
<feature type="region of interest" description="Disordered" evidence="1">
    <location>
        <begin position="61"/>
        <end position="94"/>
    </location>
</feature>
<reference evidence="3 4" key="1">
    <citation type="submission" date="2020-01" db="EMBL/GenBank/DDBJ databases">
        <title>Natronorubrum sp. JWXQ-INN 674 isolated from Inner Mongolia Autonomous Region of China.</title>
        <authorList>
            <person name="Xue Q."/>
        </authorList>
    </citation>
    <scope>NUCLEOTIDE SEQUENCE [LARGE SCALE GENOMIC DNA]</scope>
    <source>
        <strain evidence="3 4">JWXQ-INN-674</strain>
    </source>
</reference>
<dbReference type="Proteomes" id="UP000434101">
    <property type="component" value="Unassembled WGS sequence"/>
</dbReference>